<dbReference type="SUPFAM" id="SSF141371">
    <property type="entry name" value="PilZ domain-like"/>
    <property type="match status" value="1"/>
</dbReference>
<dbReference type="OrthoDB" id="2354159at2"/>
<accession>A0A1S2LDX7</accession>
<organism evidence="2 3">
    <name type="scientific">Anaerobacillus alkalilacustris</name>
    <dbReference type="NCBI Taxonomy" id="393763"/>
    <lineage>
        <taxon>Bacteria</taxon>
        <taxon>Bacillati</taxon>
        <taxon>Bacillota</taxon>
        <taxon>Bacilli</taxon>
        <taxon>Bacillales</taxon>
        <taxon>Bacillaceae</taxon>
        <taxon>Anaerobacillus</taxon>
    </lineage>
</organism>
<evidence type="ECO:0000259" key="1">
    <source>
        <dbReference type="Pfam" id="PF07238"/>
    </source>
</evidence>
<gene>
    <name evidence="2" type="ORF">BKP37_18495</name>
</gene>
<dbReference type="RefSeq" id="WP_071311097.1">
    <property type="nucleotide sequence ID" value="NZ_MLQR01000050.1"/>
</dbReference>
<dbReference type="GO" id="GO:0035438">
    <property type="term" value="F:cyclic-di-GMP binding"/>
    <property type="evidence" value="ECO:0007669"/>
    <property type="project" value="InterPro"/>
</dbReference>
<keyword evidence="3" id="KW-1185">Reference proteome</keyword>
<dbReference type="Pfam" id="PF07238">
    <property type="entry name" value="PilZ"/>
    <property type="match status" value="1"/>
</dbReference>
<dbReference type="Proteomes" id="UP000179524">
    <property type="component" value="Unassembled WGS sequence"/>
</dbReference>
<dbReference type="InterPro" id="IPR009875">
    <property type="entry name" value="PilZ_domain"/>
</dbReference>
<dbReference type="EMBL" id="MLQR01000050">
    <property type="protein sequence ID" value="OIJ10524.1"/>
    <property type="molecule type" value="Genomic_DNA"/>
</dbReference>
<reference evidence="2 3" key="1">
    <citation type="submission" date="2016-10" db="EMBL/GenBank/DDBJ databases">
        <title>Draft genome sequences of four alkaliphilic bacteria belonging to the Anaerobacillus genus.</title>
        <authorList>
            <person name="Bassil N.M."/>
            <person name="Lloyd J.R."/>
        </authorList>
    </citation>
    <scope>NUCLEOTIDE SEQUENCE [LARGE SCALE GENOMIC DNA]</scope>
    <source>
        <strain evidence="2 3">DSM 18345</strain>
    </source>
</reference>
<proteinExistence type="predicted"/>
<name>A0A1S2LDX7_9BACI</name>
<evidence type="ECO:0000313" key="3">
    <source>
        <dbReference type="Proteomes" id="UP000179524"/>
    </source>
</evidence>
<evidence type="ECO:0000313" key="2">
    <source>
        <dbReference type="EMBL" id="OIJ10524.1"/>
    </source>
</evidence>
<feature type="domain" description="PilZ" evidence="1">
    <location>
        <begin position="30"/>
        <end position="109"/>
    </location>
</feature>
<comment type="caution">
    <text evidence="2">The sequence shown here is derived from an EMBL/GenBank/DDBJ whole genome shotgun (WGS) entry which is preliminary data.</text>
</comment>
<protein>
    <recommendedName>
        <fullName evidence="1">PilZ domain-containing protein</fullName>
    </recommendedName>
</protein>
<dbReference type="Gene3D" id="2.40.10.220">
    <property type="entry name" value="predicted glycosyltransferase like domains"/>
    <property type="match status" value="1"/>
</dbReference>
<sequence>MKYKRDETFRYKFIEEISFNFKMISIDGIPIDSKSCEGVLLDISPNGCKILSPLEFPAHKNIVFYIEFTFNEEPIKVSSELVWKKRVGNNFQYGLKLHSTEDSSRLIVQEIKKYVKKQELS</sequence>
<dbReference type="AlphaFoldDB" id="A0A1S2LDX7"/>